<evidence type="ECO:0000313" key="2">
    <source>
        <dbReference type="Proteomes" id="UP000737018"/>
    </source>
</evidence>
<dbReference type="Proteomes" id="UP000737018">
    <property type="component" value="Unassembled WGS sequence"/>
</dbReference>
<dbReference type="AlphaFoldDB" id="A0A8J4VQR2"/>
<organism evidence="1 2">
    <name type="scientific">Castanea mollissima</name>
    <name type="common">Chinese chestnut</name>
    <dbReference type="NCBI Taxonomy" id="60419"/>
    <lineage>
        <taxon>Eukaryota</taxon>
        <taxon>Viridiplantae</taxon>
        <taxon>Streptophyta</taxon>
        <taxon>Embryophyta</taxon>
        <taxon>Tracheophyta</taxon>
        <taxon>Spermatophyta</taxon>
        <taxon>Magnoliopsida</taxon>
        <taxon>eudicotyledons</taxon>
        <taxon>Gunneridae</taxon>
        <taxon>Pentapetalae</taxon>
        <taxon>rosids</taxon>
        <taxon>fabids</taxon>
        <taxon>Fagales</taxon>
        <taxon>Fagaceae</taxon>
        <taxon>Castanea</taxon>
    </lineage>
</organism>
<evidence type="ECO:0000313" key="1">
    <source>
        <dbReference type="EMBL" id="KAF3966295.1"/>
    </source>
</evidence>
<name>A0A8J4VQR2_9ROSI</name>
<reference evidence="1" key="1">
    <citation type="submission" date="2020-03" db="EMBL/GenBank/DDBJ databases">
        <title>Castanea mollissima Vanexum genome sequencing.</title>
        <authorList>
            <person name="Staton M."/>
        </authorList>
    </citation>
    <scope>NUCLEOTIDE SEQUENCE</scope>
    <source>
        <tissue evidence="1">Leaf</tissue>
    </source>
</reference>
<protein>
    <submittedName>
        <fullName evidence="1">Uncharacterized protein</fullName>
    </submittedName>
</protein>
<comment type="caution">
    <text evidence="1">The sequence shown here is derived from an EMBL/GenBank/DDBJ whole genome shotgun (WGS) entry which is preliminary data.</text>
</comment>
<accession>A0A8J4VQR2</accession>
<proteinExistence type="predicted"/>
<keyword evidence="2" id="KW-1185">Reference proteome</keyword>
<gene>
    <name evidence="1" type="ORF">CMV_009592</name>
</gene>
<sequence length="89" mass="9926">MLLKVSKLPLSELWELMFTTGVLVIQVVHFTGELGFLQLAFDSKVQMAALNFTDVLIIKKPSLICLGSAEFLPDEAKMKAPQFLSAEFH</sequence>
<dbReference type="EMBL" id="JRKL02001061">
    <property type="protein sequence ID" value="KAF3966295.1"/>
    <property type="molecule type" value="Genomic_DNA"/>
</dbReference>